<comment type="similarity">
    <text evidence="3">Belongs to the krueppel C2H2-type zinc-finger protein family.</text>
</comment>
<dbReference type="InterPro" id="IPR050331">
    <property type="entry name" value="Zinc_finger"/>
</dbReference>
<dbReference type="PROSITE" id="PS00028">
    <property type="entry name" value="ZINC_FINGER_C2H2_1"/>
    <property type="match status" value="1"/>
</dbReference>
<evidence type="ECO:0000256" key="12">
    <source>
        <dbReference type="PROSITE-ProRule" id="PRU00042"/>
    </source>
</evidence>
<dbReference type="FunFam" id="3.30.160.60:FF:002343">
    <property type="entry name" value="Zinc finger protein 33A"/>
    <property type="match status" value="1"/>
</dbReference>
<feature type="region of interest" description="Disordered" evidence="13">
    <location>
        <begin position="1"/>
        <end position="85"/>
    </location>
</feature>
<feature type="domain" description="C2H2-type" evidence="14">
    <location>
        <begin position="114"/>
        <end position="141"/>
    </location>
</feature>
<evidence type="ECO:0000256" key="13">
    <source>
        <dbReference type="SAM" id="MobiDB-lite"/>
    </source>
</evidence>
<proteinExistence type="inferred from homology"/>
<keyword evidence="5" id="KW-0677">Repeat</keyword>
<dbReference type="SUPFAM" id="SSF57667">
    <property type="entry name" value="beta-beta-alpha zinc fingers"/>
    <property type="match status" value="2"/>
</dbReference>
<evidence type="ECO:0000256" key="8">
    <source>
        <dbReference type="ARBA" id="ARBA00023015"/>
    </source>
</evidence>
<comment type="subcellular location">
    <subcellularLocation>
        <location evidence="2">Nucleus</location>
    </subcellularLocation>
</comment>
<evidence type="ECO:0000256" key="1">
    <source>
        <dbReference type="ARBA" id="ARBA00003767"/>
    </source>
</evidence>
<keyword evidence="16" id="KW-1185">Reference proteome</keyword>
<keyword evidence="9" id="KW-0238">DNA-binding</keyword>
<dbReference type="PANTHER" id="PTHR16515:SF49">
    <property type="entry name" value="GASTRULA ZINC FINGER PROTEIN XLCGF49.1-LIKE-RELATED"/>
    <property type="match status" value="1"/>
</dbReference>
<feature type="compositionally biased region" description="Basic and acidic residues" evidence="13">
    <location>
        <begin position="30"/>
        <end position="53"/>
    </location>
</feature>
<protein>
    <recommendedName>
        <fullName evidence="14">C2H2-type domain-containing protein</fullName>
    </recommendedName>
</protein>
<organism evidence="15 16">
    <name type="scientific">Chrysemys picta bellii</name>
    <name type="common">Western painted turtle</name>
    <name type="synonym">Emys bellii</name>
    <dbReference type="NCBI Taxonomy" id="8478"/>
    <lineage>
        <taxon>Eukaryota</taxon>
        <taxon>Metazoa</taxon>
        <taxon>Chordata</taxon>
        <taxon>Craniata</taxon>
        <taxon>Vertebrata</taxon>
        <taxon>Euteleostomi</taxon>
        <taxon>Archelosauria</taxon>
        <taxon>Testudinata</taxon>
        <taxon>Testudines</taxon>
        <taxon>Cryptodira</taxon>
        <taxon>Durocryptodira</taxon>
        <taxon>Testudinoidea</taxon>
        <taxon>Emydidae</taxon>
        <taxon>Chrysemys</taxon>
    </lineage>
</organism>
<sequence length="182" mass="19994">LLSRCPQHFSNKTDSPPPPPTGYSGSTPDLIHRIEVGEAELWIRDAEDSRESSGPESPSPAGHGIPGETRGQSECGESTEGEQDPTAHIGINMLDTVHLLGRLSQRLPMGQRPHQCINCGKRFSNPSALKQHQRTHTGEQPFRCANSGQRFNSASTLTQNQRMCIREQPYHCADCNKGFAHS</sequence>
<dbReference type="GO" id="GO:0005634">
    <property type="term" value="C:nucleus"/>
    <property type="evidence" value="ECO:0007669"/>
    <property type="project" value="UniProtKB-SubCell"/>
</dbReference>
<evidence type="ECO:0000256" key="7">
    <source>
        <dbReference type="ARBA" id="ARBA00022833"/>
    </source>
</evidence>
<keyword evidence="8" id="KW-0805">Transcription regulation</keyword>
<dbReference type="Proteomes" id="UP000694380">
    <property type="component" value="Unplaced"/>
</dbReference>
<dbReference type="SMART" id="SM00355">
    <property type="entry name" value="ZnF_C2H2"/>
    <property type="match status" value="1"/>
</dbReference>
<evidence type="ECO:0000256" key="3">
    <source>
        <dbReference type="ARBA" id="ARBA00006991"/>
    </source>
</evidence>
<comment type="function">
    <text evidence="1">May be involved in transcriptional regulation.</text>
</comment>
<keyword evidence="7" id="KW-0862">Zinc</keyword>
<evidence type="ECO:0000256" key="6">
    <source>
        <dbReference type="ARBA" id="ARBA00022771"/>
    </source>
</evidence>
<evidence type="ECO:0000313" key="15">
    <source>
        <dbReference type="Ensembl" id="ENSCPBP00000014213.1"/>
    </source>
</evidence>
<accession>A0A8C3FUX3</accession>
<dbReference type="Gene3D" id="3.30.160.60">
    <property type="entry name" value="Classic Zinc Finger"/>
    <property type="match status" value="2"/>
</dbReference>
<evidence type="ECO:0000259" key="14">
    <source>
        <dbReference type="PROSITE" id="PS50157"/>
    </source>
</evidence>
<keyword evidence="11" id="KW-0539">Nucleus</keyword>
<evidence type="ECO:0000256" key="5">
    <source>
        <dbReference type="ARBA" id="ARBA00022737"/>
    </source>
</evidence>
<dbReference type="InterPro" id="IPR013087">
    <property type="entry name" value="Znf_C2H2_type"/>
</dbReference>
<evidence type="ECO:0000313" key="16">
    <source>
        <dbReference type="Proteomes" id="UP000694380"/>
    </source>
</evidence>
<dbReference type="AlphaFoldDB" id="A0A8C3FUX3"/>
<dbReference type="GO" id="GO:0010468">
    <property type="term" value="P:regulation of gene expression"/>
    <property type="evidence" value="ECO:0007669"/>
    <property type="project" value="TreeGrafter"/>
</dbReference>
<reference evidence="15" key="1">
    <citation type="submission" date="2025-08" db="UniProtKB">
        <authorList>
            <consortium name="Ensembl"/>
        </authorList>
    </citation>
    <scope>IDENTIFICATION</scope>
</reference>
<dbReference type="InterPro" id="IPR036236">
    <property type="entry name" value="Znf_C2H2_sf"/>
</dbReference>
<evidence type="ECO:0000256" key="11">
    <source>
        <dbReference type="ARBA" id="ARBA00023242"/>
    </source>
</evidence>
<dbReference type="GO" id="GO:0003677">
    <property type="term" value="F:DNA binding"/>
    <property type="evidence" value="ECO:0007669"/>
    <property type="project" value="UniProtKB-KW"/>
</dbReference>
<keyword evidence="10" id="KW-0804">Transcription</keyword>
<name>A0A8C3FUX3_CHRPI</name>
<reference evidence="15" key="2">
    <citation type="submission" date="2025-09" db="UniProtKB">
        <authorList>
            <consortium name="Ensembl"/>
        </authorList>
    </citation>
    <scope>IDENTIFICATION</scope>
</reference>
<dbReference type="Ensembl" id="ENSCPBT00000016870.1">
    <property type="protein sequence ID" value="ENSCPBP00000014213.1"/>
    <property type="gene ID" value="ENSCPBG00000010591.1"/>
</dbReference>
<dbReference type="PROSITE" id="PS50157">
    <property type="entry name" value="ZINC_FINGER_C2H2_2"/>
    <property type="match status" value="1"/>
</dbReference>
<evidence type="ECO:0000256" key="2">
    <source>
        <dbReference type="ARBA" id="ARBA00004123"/>
    </source>
</evidence>
<keyword evidence="6 12" id="KW-0863">Zinc-finger</keyword>
<evidence type="ECO:0000256" key="4">
    <source>
        <dbReference type="ARBA" id="ARBA00022723"/>
    </source>
</evidence>
<dbReference type="GeneTree" id="ENSGT01150000286941"/>
<keyword evidence="4" id="KW-0479">Metal-binding</keyword>
<dbReference type="GO" id="GO:0008270">
    <property type="term" value="F:zinc ion binding"/>
    <property type="evidence" value="ECO:0007669"/>
    <property type="project" value="UniProtKB-KW"/>
</dbReference>
<evidence type="ECO:0000256" key="10">
    <source>
        <dbReference type="ARBA" id="ARBA00023163"/>
    </source>
</evidence>
<dbReference type="FunFam" id="3.30.160.60:FF:000360">
    <property type="entry name" value="zinc finger protein 572"/>
    <property type="match status" value="1"/>
</dbReference>
<dbReference type="PANTHER" id="PTHR16515">
    <property type="entry name" value="PR DOMAIN ZINC FINGER PROTEIN"/>
    <property type="match status" value="1"/>
</dbReference>
<evidence type="ECO:0000256" key="9">
    <source>
        <dbReference type="ARBA" id="ARBA00023125"/>
    </source>
</evidence>